<name>A0A5N6NS83_9ASTR</name>
<organism evidence="1 2">
    <name type="scientific">Mikania micrantha</name>
    <name type="common">bitter vine</name>
    <dbReference type="NCBI Taxonomy" id="192012"/>
    <lineage>
        <taxon>Eukaryota</taxon>
        <taxon>Viridiplantae</taxon>
        <taxon>Streptophyta</taxon>
        <taxon>Embryophyta</taxon>
        <taxon>Tracheophyta</taxon>
        <taxon>Spermatophyta</taxon>
        <taxon>Magnoliopsida</taxon>
        <taxon>eudicotyledons</taxon>
        <taxon>Gunneridae</taxon>
        <taxon>Pentapetalae</taxon>
        <taxon>asterids</taxon>
        <taxon>campanulids</taxon>
        <taxon>Asterales</taxon>
        <taxon>Asteraceae</taxon>
        <taxon>Asteroideae</taxon>
        <taxon>Heliantheae alliance</taxon>
        <taxon>Eupatorieae</taxon>
        <taxon>Mikania</taxon>
    </lineage>
</organism>
<gene>
    <name evidence="1" type="ORF">E3N88_17046</name>
</gene>
<dbReference type="EMBL" id="SZYD01000009">
    <property type="protein sequence ID" value="KAD5317100.1"/>
    <property type="molecule type" value="Genomic_DNA"/>
</dbReference>
<dbReference type="Proteomes" id="UP000326396">
    <property type="component" value="Linkage Group LG17"/>
</dbReference>
<sequence>MRIALTTKDTQEGQVRFAFEKVFKWRSVRVGSRWHTVDEINRCFEGKMPKPVWNIGLSQECKAGFNDMTMTSFNHAVLFTHNNLDKSLKKLDDVKLSFVKYVVRLSYAEVKIFESKNMNNSCHTIASLVIEEYRLNQLLEIEEARRLRCLNDQTPKVMDGAIFSLGDDWKVGWYESSAEVVGEKYDGSQ</sequence>
<dbReference type="AlphaFoldDB" id="A0A5N6NS83"/>
<evidence type="ECO:0000313" key="2">
    <source>
        <dbReference type="Proteomes" id="UP000326396"/>
    </source>
</evidence>
<proteinExistence type="predicted"/>
<comment type="caution">
    <text evidence="1">The sequence shown here is derived from an EMBL/GenBank/DDBJ whole genome shotgun (WGS) entry which is preliminary data.</text>
</comment>
<accession>A0A5N6NS83</accession>
<evidence type="ECO:0000313" key="1">
    <source>
        <dbReference type="EMBL" id="KAD5317100.1"/>
    </source>
</evidence>
<reference evidence="1 2" key="1">
    <citation type="submission" date="2019-05" db="EMBL/GenBank/DDBJ databases">
        <title>Mikania micrantha, genome provides insights into the molecular mechanism of rapid growth.</title>
        <authorList>
            <person name="Liu B."/>
        </authorList>
    </citation>
    <scope>NUCLEOTIDE SEQUENCE [LARGE SCALE GENOMIC DNA]</scope>
    <source>
        <strain evidence="1">NLD-2019</strain>
        <tissue evidence="1">Leaf</tissue>
    </source>
</reference>
<keyword evidence="2" id="KW-1185">Reference proteome</keyword>
<protein>
    <submittedName>
        <fullName evidence="1">Uncharacterized protein</fullName>
    </submittedName>
</protein>